<reference evidence="3" key="1">
    <citation type="journal article" date="2014" name="Int. J. Syst. Evol. Microbiol.">
        <title>Complete genome sequence of Corynebacterium casei LMG S-19264T (=DSM 44701T), isolated from a smear-ripened cheese.</title>
        <authorList>
            <consortium name="US DOE Joint Genome Institute (JGI-PGF)"/>
            <person name="Walter F."/>
            <person name="Albersmeier A."/>
            <person name="Kalinowski J."/>
            <person name="Ruckert C."/>
        </authorList>
    </citation>
    <scope>NUCLEOTIDE SEQUENCE</scope>
    <source>
        <strain evidence="3">JCM 4391</strain>
    </source>
</reference>
<organism evidence="3 4">
    <name type="scientific">Streptomyces lavendofoliae</name>
    <dbReference type="NCBI Taxonomy" id="67314"/>
    <lineage>
        <taxon>Bacteria</taxon>
        <taxon>Bacillati</taxon>
        <taxon>Actinomycetota</taxon>
        <taxon>Actinomycetes</taxon>
        <taxon>Kitasatosporales</taxon>
        <taxon>Streptomycetaceae</taxon>
        <taxon>Streptomyces</taxon>
    </lineage>
</organism>
<keyword evidence="4" id="KW-1185">Reference proteome</keyword>
<feature type="compositionally biased region" description="Basic and acidic residues" evidence="1">
    <location>
        <begin position="753"/>
        <end position="763"/>
    </location>
</feature>
<feature type="domain" description="Novel STAND NTPase 3" evidence="2">
    <location>
        <begin position="145"/>
        <end position="304"/>
    </location>
</feature>
<dbReference type="SUPFAM" id="SSF52540">
    <property type="entry name" value="P-loop containing nucleoside triphosphate hydrolases"/>
    <property type="match status" value="1"/>
</dbReference>
<comment type="caution">
    <text evidence="3">The sequence shown here is derived from an EMBL/GenBank/DDBJ whole genome shotgun (WGS) entry which is preliminary data.</text>
</comment>
<dbReference type="AlphaFoldDB" id="A0A918I2N3"/>
<evidence type="ECO:0000313" key="3">
    <source>
        <dbReference type="EMBL" id="GGU54407.1"/>
    </source>
</evidence>
<protein>
    <recommendedName>
        <fullName evidence="2">Novel STAND NTPase 3 domain-containing protein</fullName>
    </recommendedName>
</protein>
<dbReference type="Gene3D" id="3.40.50.300">
    <property type="entry name" value="P-loop containing nucleotide triphosphate hydrolases"/>
    <property type="match status" value="1"/>
</dbReference>
<gene>
    <name evidence="3" type="ORF">GCM10010274_49390</name>
</gene>
<accession>A0A918I2N3</accession>
<dbReference type="Pfam" id="PF20720">
    <property type="entry name" value="nSTAND3"/>
    <property type="match status" value="1"/>
</dbReference>
<sequence length="783" mass="89395">METFPPGRDGGVDIRLHRNGEETLIVQCKHSPNRTFAQIKGQLESEAKKIGDRFSCRYILATSASLTRQNKQEIAAMFAGVRLEVDDIWGVDDLDNLLRLHPRVEVNNFKLWITSSAVLDHLLHPELYQRSSGLVDRIIKRRKLYVHSEAYPDSLQMLEEHHVCVISGEPGIGKTTLAETLLVKLLSDGWEVYSASSDVTDIEKVWKPGVKQAFLYDDFLGQNSLLDNLNKNEDSRLANLVERIRDAGDKVLIMTTREYILQQAQQVHERLESSRTLADGKVILDLSHYTAEQKAEIFYNHIHFAELSDVARRSVLRERRYMEVIRHANFNPRIIELVTKNFKNSGVGDEYFFEYVLNALDDPRELWERIFESQLSAAERSLLLVLTTIRTRVELKDLHRALNAYESVDGGRRTDLHTLRLLLKKLEGTFIQVSVDTALDDQVNGFHPSNRATLIQLANPSFVDYVSSYLSTHPDEINQMAHGCLFFEQAETLALWELGEDSHTQLVRIAFDAFFGAAPQGRQLPRLAPGHQTVLMSALTRLESAESCTWENSPTYYRVAIRHEVSVRSRHLVMLILDHKYGRSLLDEGSLLRIVHMLTERIQQADLGLLAREFPLLRYLSRYESVEDQLVAARDLAAARMLQVLEHPENFQSALSVFRDLGVKPSRWSEQSEANLRQRFASFASEWDWAEAGRVNNVVECESSLSSLQEALSDFELQESLDPVALVDRLSMLQYEVAQDLDFGDEELDESDPGEREREERQGNIHSSGQPGDPIDDLFETLI</sequence>
<dbReference type="EMBL" id="BMTP01000013">
    <property type="protein sequence ID" value="GGU54407.1"/>
    <property type="molecule type" value="Genomic_DNA"/>
</dbReference>
<evidence type="ECO:0000259" key="2">
    <source>
        <dbReference type="Pfam" id="PF20720"/>
    </source>
</evidence>
<dbReference type="InterPro" id="IPR049050">
    <property type="entry name" value="nSTAND3"/>
</dbReference>
<feature type="region of interest" description="Disordered" evidence="1">
    <location>
        <begin position="742"/>
        <end position="776"/>
    </location>
</feature>
<dbReference type="InterPro" id="IPR027417">
    <property type="entry name" value="P-loop_NTPase"/>
</dbReference>
<evidence type="ECO:0000313" key="4">
    <source>
        <dbReference type="Proteomes" id="UP000636661"/>
    </source>
</evidence>
<dbReference type="Proteomes" id="UP000636661">
    <property type="component" value="Unassembled WGS sequence"/>
</dbReference>
<feature type="compositionally biased region" description="Acidic residues" evidence="1">
    <location>
        <begin position="742"/>
        <end position="752"/>
    </location>
</feature>
<proteinExistence type="predicted"/>
<evidence type="ECO:0000256" key="1">
    <source>
        <dbReference type="SAM" id="MobiDB-lite"/>
    </source>
</evidence>
<reference evidence="3" key="2">
    <citation type="submission" date="2020-09" db="EMBL/GenBank/DDBJ databases">
        <authorList>
            <person name="Sun Q."/>
            <person name="Ohkuma M."/>
        </authorList>
    </citation>
    <scope>NUCLEOTIDE SEQUENCE</scope>
    <source>
        <strain evidence="3">JCM 4391</strain>
    </source>
</reference>
<name>A0A918I2N3_9ACTN</name>